<reference evidence="4" key="1">
    <citation type="journal article" date="2019" name="Sci. Rep.">
        <title>Draft genome of Tanacetum cinerariifolium, the natural source of mosquito coil.</title>
        <authorList>
            <person name="Yamashiro T."/>
            <person name="Shiraishi A."/>
            <person name="Satake H."/>
            <person name="Nakayama K."/>
        </authorList>
    </citation>
    <scope>NUCLEOTIDE SEQUENCE</scope>
</reference>
<name>A0A6L2J2W1_TANCI</name>
<sequence>MGLESLEARIVVHEKNEVVYEEDIAFLEYDVQVKDISIKEIKNQLENALKEKDKTGLGYDGQINETDLNDIHVNEGEVLNNVFDSRESDRDDNQVNDRFKKGEGYHVVPHPYTGNYMPPRADLSFVGLDNFFFKSKESDSEDENVFKPKEVKKTVKPSLEKINLLMLGIQLAAAIVSAAKRVNTAASRPNMNNALPTTYSYLKAHLPVRRPFNQKSAAKTNNFNEKVNTAKFNNVTTAGPKVVVSVVEGNMNNVVKSLACWIWRPKGNLIDHISKDYGSYTLKIFNYVDPQGRLKSDQGIFDSGCSRHMTGKKSYLIDYQEIDGGFVALGGNAKGVYTSCIEQFWANVKVKNINGEALIQALVDKKKVIITEALIRRDLRFEDEGGFDCLSNEVIFEQQTLIRHNEIFVISFHTKKVFANIKRDGKDFSRKVTPLFETRMKKQKSRRKQRKEIKVPLPTSEIPNEEWLPSTSNDPLPSGEDKIQLNELMILCTNLQKQVLDLEEAKTVQAKEIASLKKREDASKQERMIANIDQDVKITLVDDTQGRMKDEYMFRVNDLDGDEVSTGDPVNTAGEVVITAGIEVTTAATTPQISKDELTLAQTLIENKEAKPTAITTTATIVTAVGARLKEKGIVMKEPSKTPLPKAIISSQKPSQAKEKAMEKCEKVVEGSEKAKEGSSKKEGSNLEQEDAKKQRLEEENESVKLKRCLKIIFEDDDDVTIKAKPLSFNSPTIVYYKIYKEWRKSYFKIIIADGNSQSYLTFRKMFKNFNREDLEVLWSIVKARFKKTKPIDDINNLLFQTLKTMFEHHV</sequence>
<dbReference type="EMBL" id="BKCJ010000222">
    <property type="protein sequence ID" value="GEU31141.1"/>
    <property type="molecule type" value="Genomic_DNA"/>
</dbReference>
<proteinExistence type="predicted"/>
<comment type="caution">
    <text evidence="4">The sequence shown here is derived from an EMBL/GenBank/DDBJ whole genome shotgun (WGS) entry which is preliminary data.</text>
</comment>
<evidence type="ECO:0000256" key="2">
    <source>
        <dbReference type="SAM" id="MobiDB-lite"/>
    </source>
</evidence>
<evidence type="ECO:0000256" key="1">
    <source>
        <dbReference type="SAM" id="Coils"/>
    </source>
</evidence>
<dbReference type="AlphaFoldDB" id="A0A6L2J2W1"/>
<feature type="domain" description="Retrovirus-related Pol polyprotein from transposon TNT 1-94-like beta-barrel" evidence="3">
    <location>
        <begin position="300"/>
        <end position="333"/>
    </location>
</feature>
<accession>A0A6L2J2W1</accession>
<organism evidence="4">
    <name type="scientific">Tanacetum cinerariifolium</name>
    <name type="common">Dalmatian daisy</name>
    <name type="synonym">Chrysanthemum cinerariifolium</name>
    <dbReference type="NCBI Taxonomy" id="118510"/>
    <lineage>
        <taxon>Eukaryota</taxon>
        <taxon>Viridiplantae</taxon>
        <taxon>Streptophyta</taxon>
        <taxon>Embryophyta</taxon>
        <taxon>Tracheophyta</taxon>
        <taxon>Spermatophyta</taxon>
        <taxon>Magnoliopsida</taxon>
        <taxon>eudicotyledons</taxon>
        <taxon>Gunneridae</taxon>
        <taxon>Pentapetalae</taxon>
        <taxon>asterids</taxon>
        <taxon>campanulids</taxon>
        <taxon>Asterales</taxon>
        <taxon>Asteraceae</taxon>
        <taxon>Asteroideae</taxon>
        <taxon>Anthemideae</taxon>
        <taxon>Anthemidinae</taxon>
        <taxon>Tanacetum</taxon>
    </lineage>
</organism>
<feature type="coiled-coil region" evidence="1">
    <location>
        <begin position="3"/>
        <end position="51"/>
    </location>
</feature>
<dbReference type="Pfam" id="PF22936">
    <property type="entry name" value="Pol_BBD"/>
    <property type="match status" value="1"/>
</dbReference>
<feature type="region of interest" description="Disordered" evidence="2">
    <location>
        <begin position="669"/>
        <end position="698"/>
    </location>
</feature>
<keyword evidence="1" id="KW-0175">Coiled coil</keyword>
<evidence type="ECO:0000313" key="4">
    <source>
        <dbReference type="EMBL" id="GEU31141.1"/>
    </source>
</evidence>
<protein>
    <recommendedName>
        <fullName evidence="3">Retrovirus-related Pol polyprotein from transposon TNT 1-94-like beta-barrel domain-containing protein</fullName>
    </recommendedName>
</protein>
<gene>
    <name evidence="4" type="ORF">Tci_003119</name>
</gene>
<evidence type="ECO:0000259" key="3">
    <source>
        <dbReference type="Pfam" id="PF22936"/>
    </source>
</evidence>
<dbReference type="InterPro" id="IPR054722">
    <property type="entry name" value="PolX-like_BBD"/>
</dbReference>